<proteinExistence type="inferred from homology"/>
<dbReference type="Pfam" id="PF12796">
    <property type="entry name" value="Ank_2"/>
    <property type="match status" value="1"/>
</dbReference>
<dbReference type="PROSITE" id="PS50297">
    <property type="entry name" value="ANK_REP_REGION"/>
    <property type="match status" value="1"/>
</dbReference>
<dbReference type="Proteomes" id="UP001460270">
    <property type="component" value="Unassembled WGS sequence"/>
</dbReference>
<comment type="caution">
    <text evidence="5">The sequence shown here is derived from an EMBL/GenBank/DDBJ whole genome shotgun (WGS) entry which is preliminary data.</text>
</comment>
<dbReference type="SMART" id="SM00248">
    <property type="entry name" value="ANK"/>
    <property type="match status" value="2"/>
</dbReference>
<evidence type="ECO:0000256" key="4">
    <source>
        <dbReference type="PROSITE-ProRule" id="PRU00023"/>
    </source>
</evidence>
<evidence type="ECO:0000256" key="2">
    <source>
        <dbReference type="ARBA" id="ARBA00023043"/>
    </source>
</evidence>
<accession>A0AAW0NK79</accession>
<organism evidence="5 6">
    <name type="scientific">Mugilogobius chulae</name>
    <name type="common">yellowstripe goby</name>
    <dbReference type="NCBI Taxonomy" id="88201"/>
    <lineage>
        <taxon>Eukaryota</taxon>
        <taxon>Metazoa</taxon>
        <taxon>Chordata</taxon>
        <taxon>Craniata</taxon>
        <taxon>Vertebrata</taxon>
        <taxon>Euteleostomi</taxon>
        <taxon>Actinopterygii</taxon>
        <taxon>Neopterygii</taxon>
        <taxon>Teleostei</taxon>
        <taxon>Neoteleostei</taxon>
        <taxon>Acanthomorphata</taxon>
        <taxon>Gobiaria</taxon>
        <taxon>Gobiiformes</taxon>
        <taxon>Gobioidei</taxon>
        <taxon>Gobiidae</taxon>
        <taxon>Gobionellinae</taxon>
        <taxon>Mugilogobius</taxon>
    </lineage>
</organism>
<gene>
    <name evidence="5" type="ORF">WMY93_021082</name>
</gene>
<dbReference type="PROSITE" id="PS50088">
    <property type="entry name" value="ANK_REPEAT"/>
    <property type="match status" value="1"/>
</dbReference>
<sequence length="253" mass="28202">MSGPVVTLRLRLCGQPSCGALSKQIYTHLGQTMALGGSEAARLHRLHLISSSLSLRHVSSSSLSSCSTPSRSHSMADLLDREVSSCERERKQEAHSKQSLIPLDEREHLWLVKAASGTWPDIYSLFREDSSLLKKRDFISGFTILHWIAKHGDHRVLNTLWYGVEKAGLQLDTDVQSSCGYTPLHIAAIHNHKNIIRLLVNKFGASVSVRDAAGKKAWAYLPRPPLRTCSSCWGLPLKPLWGRPEQSRRGPLR</sequence>
<dbReference type="PANTHER" id="PTHR14491:SF3">
    <property type="entry name" value="ANKYRIN REPEAT DOMAIN-CONTAINING PROTEIN SOWAHB"/>
    <property type="match status" value="1"/>
</dbReference>
<keyword evidence="1" id="KW-0677">Repeat</keyword>
<dbReference type="InterPro" id="IPR036770">
    <property type="entry name" value="Ankyrin_rpt-contain_sf"/>
</dbReference>
<comment type="similarity">
    <text evidence="3">Belongs to the SOWAH family.</text>
</comment>
<evidence type="ECO:0000256" key="1">
    <source>
        <dbReference type="ARBA" id="ARBA00022737"/>
    </source>
</evidence>
<dbReference type="PANTHER" id="PTHR14491">
    <property type="entry name" value="SOSONDOWAH, ISOFORM G"/>
    <property type="match status" value="1"/>
</dbReference>
<dbReference type="AlphaFoldDB" id="A0AAW0NK79"/>
<evidence type="ECO:0000313" key="5">
    <source>
        <dbReference type="EMBL" id="KAK7895757.1"/>
    </source>
</evidence>
<dbReference type="SUPFAM" id="SSF48403">
    <property type="entry name" value="Ankyrin repeat"/>
    <property type="match status" value="1"/>
</dbReference>
<keyword evidence="2 4" id="KW-0040">ANK repeat</keyword>
<evidence type="ECO:0000256" key="3">
    <source>
        <dbReference type="ARBA" id="ARBA00038122"/>
    </source>
</evidence>
<feature type="repeat" description="ANK" evidence="4">
    <location>
        <begin position="179"/>
        <end position="212"/>
    </location>
</feature>
<dbReference type="InterPro" id="IPR002110">
    <property type="entry name" value="Ankyrin_rpt"/>
</dbReference>
<protein>
    <submittedName>
        <fullName evidence="5">Uncharacterized protein</fullName>
    </submittedName>
</protein>
<name>A0AAW0NK79_9GOBI</name>
<reference evidence="6" key="1">
    <citation type="submission" date="2024-04" db="EMBL/GenBank/DDBJ databases">
        <title>Salinicola lusitanus LLJ914,a marine bacterium isolated from the Okinawa Trough.</title>
        <authorList>
            <person name="Li J."/>
        </authorList>
    </citation>
    <scope>NUCLEOTIDE SEQUENCE [LARGE SCALE GENOMIC DNA]</scope>
</reference>
<dbReference type="EMBL" id="JBBPFD010000015">
    <property type="protein sequence ID" value="KAK7895757.1"/>
    <property type="molecule type" value="Genomic_DNA"/>
</dbReference>
<keyword evidence="6" id="KW-1185">Reference proteome</keyword>
<evidence type="ECO:0000313" key="6">
    <source>
        <dbReference type="Proteomes" id="UP001460270"/>
    </source>
</evidence>
<dbReference type="Gene3D" id="1.25.40.20">
    <property type="entry name" value="Ankyrin repeat-containing domain"/>
    <property type="match status" value="1"/>
</dbReference>